<dbReference type="GO" id="GO:0030488">
    <property type="term" value="P:tRNA methylation"/>
    <property type="evidence" value="ECO:0007669"/>
    <property type="project" value="TreeGrafter"/>
</dbReference>
<evidence type="ECO:0000256" key="14">
    <source>
        <dbReference type="ARBA" id="ARBA00030847"/>
    </source>
</evidence>
<evidence type="ECO:0000256" key="15">
    <source>
        <dbReference type="ARBA" id="ARBA00049250"/>
    </source>
</evidence>
<evidence type="ECO:0000256" key="8">
    <source>
        <dbReference type="ARBA" id="ARBA00022679"/>
    </source>
</evidence>
<evidence type="ECO:0000256" key="7">
    <source>
        <dbReference type="ARBA" id="ARBA00022603"/>
    </source>
</evidence>
<sequence length="1023" mass="111895">MSAKSNRPKKQLQDNLVMETNGSSIVSKRSVEKLYYPNEPHFFRYFVRKFQRRSPLINRGYLLRLKLVDTTVRNFLSGHPSQQTKKLVVNLGCGSDVLPWQCLTRCPKQCENVVFVDVDFPDLILRKSAVVRQTKELASMLTNLEEAMELPCTLRSDQYVQLGCDLGDLASLEKALRSICDLSECSILFIAEVSITYMETNLADAVIGWASRVGSTAEFCLMEQILPDGPDHPFARTMLSHFNKLKTPIKSAAVYPSAESQRSRFRSRGWPDVQTWSLWDAWKSEHFFSAQQRVDLDALEPFDEWEEFSLFASHYILILASTNTENGATWSSSLPSSPNSAGCDKEVLKKTLNLSWSQVKGPKGLRRFAAGYTLRDMLGQESPINFLGLGTNGRSVSADMFVRGDLHECKLPSPTNSPPGRMCHTITDLGGFGMFLTGGRTSPSGALADCWRLGKGSALWERVEDLPVPLYRHCVSRLGQSSFGLLAGGKTNASTVYGEYLLLDPLRGWTQCLVQGQRPPPTYGAVLHCTGAAPGSPSHFRGILSGGMLRDGTISQQTFSWEVAINNRHEPIITFAACQTPGSSSTLLPRFGASVLSCGDQLLVLGGVSQAGLILQGHDIVLVSVSSEGCTISSCLPYPDQIPERPLIVGSSVLKVEDKIVILGGGATCFSMGTFWTKHVYTLSLNVSQSAQLPGWKHSTTVELPPSLASHRPVPGIQRPLVAAPKPILRVRLGAQLSLDDIISAGKPVVIEGLDMGACVSLWTPEYLASSVGERRKVIVHQASTDALDFNAKNFQYVTKDFGDFIHEAKTGASMYLRSLSNESPSEKPAILAEDYPQLANDFAIPAELEFARQKLFSSVLRISGKANMWLHYDVMANVYFQIVGTKRMVLFPPSDVTNLSFGPGASSSSLDVFSALDAAGGIPNSHSHEAIVGPGDALFIPSLWLHTAKPTSDLSVAVNVFFRDLDGGYATGRDVYGNRDLAAYEKGRKDVARVANSFAHLPAESRAFYISRLAEELGRKAA</sequence>
<reference evidence="17" key="1">
    <citation type="submission" date="2022-07" db="EMBL/GenBank/DDBJ databases">
        <title>Draft genome sequence of Zalerion maritima ATCC 34329, a (micro)plastics degrading marine fungus.</title>
        <authorList>
            <person name="Paco A."/>
            <person name="Goncalves M.F.M."/>
            <person name="Rocha-Santos T.A.P."/>
            <person name="Alves A."/>
        </authorList>
    </citation>
    <scope>NUCLEOTIDE SEQUENCE</scope>
    <source>
        <strain evidence="17">ATCC 34329</strain>
    </source>
</reference>
<comment type="catalytic activity">
    <reaction evidence="1">
        <text>7-[(3S)-3-amino-3-carboxypropyl]wyosine(37) in tRNA(Phe) + S-adenosyl-L-methionine = 7-[(3S)-(3-amino-3-methoxycarbonyl)propyl]wyosine(37) in tRNA(Phe) + S-adenosyl-L-homocysteine</text>
        <dbReference type="Rhea" id="RHEA:36903"/>
        <dbReference type="Rhea" id="RHEA-COMP:10379"/>
        <dbReference type="Rhea" id="RHEA-COMP:11844"/>
        <dbReference type="ChEBI" id="CHEBI:57856"/>
        <dbReference type="ChEBI" id="CHEBI:59789"/>
        <dbReference type="ChEBI" id="CHEBI:73543"/>
        <dbReference type="ChEBI" id="CHEBI:74275"/>
        <dbReference type="EC" id="2.1.1.290"/>
    </reaction>
</comment>
<dbReference type="Gene3D" id="2.60.120.650">
    <property type="entry name" value="Cupin"/>
    <property type="match status" value="1"/>
</dbReference>
<comment type="caution">
    <text evidence="17">The sequence shown here is derived from an EMBL/GenBank/DDBJ whole genome shotgun (WGS) entry which is preliminary data.</text>
</comment>
<comment type="pathway">
    <text evidence="2">tRNA modification; wybutosine-tRNA(Phe) biosynthesis.</text>
</comment>
<dbReference type="InterPro" id="IPR003347">
    <property type="entry name" value="JmjC_dom"/>
</dbReference>
<keyword evidence="8" id="KW-0808">Transferase</keyword>
<protein>
    <recommendedName>
        <fullName evidence="6">tRNA wybutosine-synthesizing protein 4</fullName>
        <ecNumber evidence="5">2.1.1.290</ecNumber>
        <ecNumber evidence="4">2.3.1.231</ecNumber>
    </recommendedName>
    <alternativeName>
        <fullName evidence="13">Leucine carboxyl methyltransferase 2</fullName>
    </alternativeName>
    <alternativeName>
        <fullName evidence="14">tRNA(Phe) (7-(3-amino-3-(methoxycarbonyl)propyl)wyosine(37)-N)-methoxycarbonyltransferase</fullName>
    </alternativeName>
    <alternativeName>
        <fullName evidence="12">tRNA(Phe) (7-(3-amino-3-carboxypropyl)wyosine(37)-O)-methyltransferase</fullName>
    </alternativeName>
</protein>
<evidence type="ECO:0000256" key="4">
    <source>
        <dbReference type="ARBA" id="ARBA00012155"/>
    </source>
</evidence>
<evidence type="ECO:0000256" key="1">
    <source>
        <dbReference type="ARBA" id="ARBA00001806"/>
    </source>
</evidence>
<dbReference type="Gene3D" id="6.10.140.1470">
    <property type="match status" value="1"/>
</dbReference>
<dbReference type="InterPro" id="IPR029063">
    <property type="entry name" value="SAM-dependent_MTases_sf"/>
</dbReference>
<evidence type="ECO:0000256" key="2">
    <source>
        <dbReference type="ARBA" id="ARBA00004797"/>
    </source>
</evidence>
<gene>
    <name evidence="17" type="ORF">MKZ38_002016</name>
</gene>
<dbReference type="EC" id="2.1.1.290" evidence="5"/>
<evidence type="ECO:0000256" key="5">
    <source>
        <dbReference type="ARBA" id="ARBA00012779"/>
    </source>
</evidence>
<evidence type="ECO:0000256" key="6">
    <source>
        <dbReference type="ARBA" id="ARBA00018045"/>
    </source>
</evidence>
<dbReference type="SUPFAM" id="SSF53335">
    <property type="entry name" value="S-adenosyl-L-methionine-dependent methyltransferases"/>
    <property type="match status" value="1"/>
</dbReference>
<dbReference type="FunFam" id="2.60.120.650:FF:000043">
    <property type="entry name" value="tRNA wybutosine-synthesizing protein 4"/>
    <property type="match status" value="1"/>
</dbReference>
<comment type="similarity">
    <text evidence="3">Belongs to the methyltransferase superfamily. LCMT family.</text>
</comment>
<comment type="catalytic activity">
    <reaction evidence="15">
        <text>7-[(3S)-(3-amino-3-methoxycarbonyl)propyl]wyosine(37) in tRNA(Phe) + S-adenosyl-L-methionine + CO2 = wybutosine(37) in tRNA(Phe) + S-adenosyl-L-homocysteine + 2 H(+)</text>
        <dbReference type="Rhea" id="RHEA:37119"/>
        <dbReference type="Rhea" id="RHEA-COMP:11844"/>
        <dbReference type="Rhea" id="RHEA-COMP:11847"/>
        <dbReference type="ChEBI" id="CHEBI:15378"/>
        <dbReference type="ChEBI" id="CHEBI:16526"/>
        <dbReference type="ChEBI" id="CHEBI:57856"/>
        <dbReference type="ChEBI" id="CHEBI:59789"/>
        <dbReference type="ChEBI" id="CHEBI:73544"/>
        <dbReference type="ChEBI" id="CHEBI:74275"/>
        <dbReference type="EC" id="2.3.1.231"/>
    </reaction>
</comment>
<dbReference type="InterPro" id="IPR015915">
    <property type="entry name" value="Kelch-typ_b-propeller"/>
</dbReference>
<evidence type="ECO:0000256" key="13">
    <source>
        <dbReference type="ARBA" id="ARBA00030231"/>
    </source>
</evidence>
<keyword evidence="10" id="KW-0819">tRNA processing</keyword>
<dbReference type="InterPro" id="IPR007213">
    <property type="entry name" value="Ppm1/Ppm2/Tcmp"/>
</dbReference>
<dbReference type="SUPFAM" id="SSF117281">
    <property type="entry name" value="Kelch motif"/>
    <property type="match status" value="1"/>
</dbReference>
<dbReference type="EC" id="2.3.1.231" evidence="4"/>
<dbReference type="AlphaFoldDB" id="A0AAD5RQ69"/>
<dbReference type="Gene3D" id="2.120.10.80">
    <property type="entry name" value="Kelch-type beta propeller"/>
    <property type="match status" value="1"/>
</dbReference>
<evidence type="ECO:0000256" key="9">
    <source>
        <dbReference type="ARBA" id="ARBA00022691"/>
    </source>
</evidence>
<dbReference type="SUPFAM" id="SSF51197">
    <property type="entry name" value="Clavaminate synthase-like"/>
    <property type="match status" value="1"/>
</dbReference>
<dbReference type="Proteomes" id="UP001201980">
    <property type="component" value="Unassembled WGS sequence"/>
</dbReference>
<dbReference type="Pfam" id="PF13418">
    <property type="entry name" value="Beta-prop_TYW4"/>
    <property type="match status" value="1"/>
</dbReference>
<name>A0AAD5RQ69_9PEZI</name>
<comment type="function">
    <text evidence="11">Probable S-adenosyl-L-methionine-dependent methyltransferase that acts as a component of the wybutosine biosynthesis pathway. Wybutosine is a hyper modified guanosine with a tricyclic base found at the 3'-position adjacent to the anticodon of eukaryotic phenylalanine tRNA. May methylate the carboxyl group of leucine residues to form alpha-leucine ester residues.</text>
</comment>
<evidence type="ECO:0000256" key="10">
    <source>
        <dbReference type="ARBA" id="ARBA00022694"/>
    </source>
</evidence>
<feature type="domain" description="JmjC" evidence="16">
    <location>
        <begin position="834"/>
        <end position="980"/>
    </location>
</feature>
<evidence type="ECO:0000259" key="16">
    <source>
        <dbReference type="PROSITE" id="PS51184"/>
    </source>
</evidence>
<dbReference type="PANTHER" id="PTHR46529:SF1">
    <property type="entry name" value="TRNA WYBUTOSINE-SYNTHESIZING PROTEIN 4"/>
    <property type="match status" value="1"/>
</dbReference>
<evidence type="ECO:0000256" key="12">
    <source>
        <dbReference type="ARBA" id="ARBA00029750"/>
    </source>
</evidence>
<dbReference type="InterPro" id="IPR041667">
    <property type="entry name" value="Cupin_8"/>
</dbReference>
<evidence type="ECO:0000256" key="11">
    <source>
        <dbReference type="ARBA" id="ARBA00025588"/>
    </source>
</evidence>
<proteinExistence type="inferred from homology"/>
<dbReference type="EMBL" id="JAKWBI020000159">
    <property type="protein sequence ID" value="KAJ2901266.1"/>
    <property type="molecule type" value="Genomic_DNA"/>
</dbReference>
<dbReference type="PANTHER" id="PTHR46529">
    <property type="entry name" value="TRNA WYBUTOSINE-SYNTHESIZING PROTEIN 4"/>
    <property type="match status" value="1"/>
</dbReference>
<accession>A0AAD5RQ69</accession>
<keyword evidence="9" id="KW-0949">S-adenosyl-L-methionine</keyword>
<dbReference type="Pfam" id="PF04072">
    <property type="entry name" value="LCM"/>
    <property type="match status" value="1"/>
</dbReference>
<evidence type="ECO:0000256" key="3">
    <source>
        <dbReference type="ARBA" id="ARBA00010703"/>
    </source>
</evidence>
<dbReference type="PROSITE" id="PS51184">
    <property type="entry name" value="JMJC"/>
    <property type="match status" value="1"/>
</dbReference>
<dbReference type="GO" id="GO:0031591">
    <property type="term" value="P:wybutosine biosynthetic process"/>
    <property type="evidence" value="ECO:0007669"/>
    <property type="project" value="TreeGrafter"/>
</dbReference>
<organism evidence="17 18">
    <name type="scientific">Zalerion maritima</name>
    <dbReference type="NCBI Taxonomy" id="339359"/>
    <lineage>
        <taxon>Eukaryota</taxon>
        <taxon>Fungi</taxon>
        <taxon>Dikarya</taxon>
        <taxon>Ascomycota</taxon>
        <taxon>Pezizomycotina</taxon>
        <taxon>Sordariomycetes</taxon>
        <taxon>Lulworthiomycetidae</taxon>
        <taxon>Lulworthiales</taxon>
        <taxon>Lulworthiaceae</taxon>
        <taxon>Zalerion</taxon>
    </lineage>
</organism>
<dbReference type="Pfam" id="PF13621">
    <property type="entry name" value="Cupin_8"/>
    <property type="match status" value="1"/>
</dbReference>
<evidence type="ECO:0000313" key="18">
    <source>
        <dbReference type="Proteomes" id="UP001201980"/>
    </source>
</evidence>
<keyword evidence="18" id="KW-1185">Reference proteome</keyword>
<evidence type="ECO:0000313" key="17">
    <source>
        <dbReference type="EMBL" id="KAJ2901266.1"/>
    </source>
</evidence>
<dbReference type="Gene3D" id="3.40.50.150">
    <property type="entry name" value="Vaccinia Virus protein VP39"/>
    <property type="match status" value="1"/>
</dbReference>
<keyword evidence="7 17" id="KW-0489">Methyltransferase</keyword>
<dbReference type="GO" id="GO:0008175">
    <property type="term" value="F:tRNA methyltransferase activity"/>
    <property type="evidence" value="ECO:0007669"/>
    <property type="project" value="TreeGrafter"/>
</dbReference>